<dbReference type="Gene3D" id="3.40.50.150">
    <property type="entry name" value="Vaccinia Virus protein VP39"/>
    <property type="match status" value="1"/>
</dbReference>
<accession>A0A380GXA0</accession>
<reference evidence="3 4" key="1">
    <citation type="submission" date="2018-06" db="EMBL/GenBank/DDBJ databases">
        <authorList>
            <consortium name="Pathogen Informatics"/>
            <person name="Doyle S."/>
        </authorList>
    </citation>
    <scope>NUCLEOTIDE SEQUENCE [LARGE SCALE GENOMIC DNA]</scope>
    <source>
        <strain evidence="3 4">NCTC11807</strain>
    </source>
</reference>
<dbReference type="PANTHER" id="PTHR45681">
    <property type="entry name" value="POLYKETIDE SYNTHASE 44-RELATED"/>
    <property type="match status" value="1"/>
</dbReference>
<evidence type="ECO:0000313" key="4">
    <source>
        <dbReference type="Proteomes" id="UP000255425"/>
    </source>
</evidence>
<dbReference type="EC" id="2.3.1.-" evidence="3"/>
<dbReference type="Proteomes" id="UP000255425">
    <property type="component" value="Unassembled WGS sequence"/>
</dbReference>
<protein>
    <submittedName>
        <fullName evidence="3">Polyketide synthase</fullName>
        <ecNumber evidence="3">2.3.1.-</ecNumber>
    </submittedName>
</protein>
<dbReference type="Pfam" id="PF08242">
    <property type="entry name" value="Methyltransf_12"/>
    <property type="match status" value="1"/>
</dbReference>
<name>A0A380GXA0_9STAP</name>
<dbReference type="InterPro" id="IPR013217">
    <property type="entry name" value="Methyltransf_12"/>
</dbReference>
<keyword evidence="1 3" id="KW-0808">Transferase</keyword>
<proteinExistence type="predicted"/>
<evidence type="ECO:0000313" key="3">
    <source>
        <dbReference type="EMBL" id="SUM67021.1"/>
    </source>
</evidence>
<feature type="domain" description="NERD" evidence="2">
    <location>
        <begin position="194"/>
        <end position="248"/>
    </location>
</feature>
<dbReference type="InterPro" id="IPR050444">
    <property type="entry name" value="Polyketide_Synthase"/>
</dbReference>
<dbReference type="InterPro" id="IPR011528">
    <property type="entry name" value="NERD"/>
</dbReference>
<dbReference type="CDD" id="cd02440">
    <property type="entry name" value="AdoMet_MTases"/>
    <property type="match status" value="1"/>
</dbReference>
<dbReference type="GO" id="GO:0016746">
    <property type="term" value="F:acyltransferase activity"/>
    <property type="evidence" value="ECO:0007669"/>
    <property type="project" value="UniProtKB-KW"/>
</dbReference>
<dbReference type="AlphaFoldDB" id="A0A380GXA0"/>
<organism evidence="3 4">
    <name type="scientific">Staphylococcus saccharolyticus</name>
    <dbReference type="NCBI Taxonomy" id="33028"/>
    <lineage>
        <taxon>Bacteria</taxon>
        <taxon>Bacillati</taxon>
        <taxon>Bacillota</taxon>
        <taxon>Bacilli</taxon>
        <taxon>Bacillales</taxon>
        <taxon>Staphylococcaceae</taxon>
        <taxon>Staphylococcus</taxon>
    </lineage>
</organism>
<dbReference type="SUPFAM" id="SSF53335">
    <property type="entry name" value="S-adenosyl-L-methionine-dependent methyltransferases"/>
    <property type="match status" value="1"/>
</dbReference>
<evidence type="ECO:0000256" key="1">
    <source>
        <dbReference type="ARBA" id="ARBA00022679"/>
    </source>
</evidence>
<dbReference type="PROSITE" id="PS50965">
    <property type="entry name" value="NERD"/>
    <property type="match status" value="1"/>
</dbReference>
<dbReference type="InterPro" id="IPR029063">
    <property type="entry name" value="SAM-dependent_MTases_sf"/>
</dbReference>
<keyword evidence="3" id="KW-0012">Acyltransferase</keyword>
<evidence type="ECO:0000259" key="2">
    <source>
        <dbReference type="PROSITE" id="PS50965"/>
    </source>
</evidence>
<sequence>MPTSVIKYFKSHFEHIAGILTGKTSANLLLFEHGNNTIADDLYQNTAIARFINEQIEKYINHLTENESLSILELGAGTGATTLKIVDRLGKSYKGEYIFTDISHYFIVSAKERFQQYPFMKYSIVDIDHTYEKSLISNKKFDVIIAVGVMNNSQDIKCLLNQLHQKLTEKGKLLIGEAYGESSVILMTQAFMMKEPKDVRKLKSMTFLNLEDWYNIFEETGFKLLRKDPFQIDELAQFKQALFILEKR</sequence>
<dbReference type="PANTHER" id="PTHR45681:SF6">
    <property type="entry name" value="POLYKETIDE SYNTHASE 37"/>
    <property type="match status" value="1"/>
</dbReference>
<gene>
    <name evidence="3" type="primary">pksR</name>
    <name evidence="3" type="ORF">NCTC11807_00095</name>
</gene>
<keyword evidence="4" id="KW-1185">Reference proteome</keyword>
<dbReference type="RefSeq" id="WP_349510438.1">
    <property type="nucleotide sequence ID" value="NZ_JAZESP010000001.1"/>
</dbReference>
<dbReference type="EMBL" id="UHDZ01000001">
    <property type="protein sequence ID" value="SUM67021.1"/>
    <property type="molecule type" value="Genomic_DNA"/>
</dbReference>